<protein>
    <recommendedName>
        <fullName evidence="12">Retrovirus-related Pol polyprotein from transposon 17.6</fullName>
    </recommendedName>
</protein>
<proteinExistence type="predicted"/>
<gene>
    <name evidence="10" type="ORF">MTR67_030807</name>
</gene>
<dbReference type="InterPro" id="IPR043128">
    <property type="entry name" value="Rev_trsase/Diguanyl_cyclase"/>
</dbReference>
<dbReference type="SUPFAM" id="SSF56672">
    <property type="entry name" value="DNA/RNA polymerases"/>
    <property type="match status" value="1"/>
</dbReference>
<keyword evidence="4" id="KW-0255">Endonuclease</keyword>
<dbReference type="AlphaFoldDB" id="A0AAF0U1A4"/>
<dbReference type="InterPro" id="IPR000477">
    <property type="entry name" value="RT_dom"/>
</dbReference>
<reference evidence="10" key="1">
    <citation type="submission" date="2023-08" db="EMBL/GenBank/DDBJ databases">
        <title>A de novo genome assembly of Solanum verrucosum Schlechtendal, a Mexican diploid species geographically isolated from the other diploid A-genome species in potato relatives.</title>
        <authorList>
            <person name="Hosaka K."/>
        </authorList>
    </citation>
    <scope>NUCLEOTIDE SEQUENCE</scope>
    <source>
        <tissue evidence="10">Young leaves</tissue>
    </source>
</reference>
<keyword evidence="1" id="KW-0808">Transferase</keyword>
<dbReference type="Gene3D" id="3.30.70.270">
    <property type="match status" value="2"/>
</dbReference>
<evidence type="ECO:0000313" key="10">
    <source>
        <dbReference type="EMBL" id="WMV37422.1"/>
    </source>
</evidence>
<dbReference type="Gene3D" id="3.10.10.10">
    <property type="entry name" value="HIV Type 1 Reverse Transcriptase, subunit A, domain 1"/>
    <property type="match status" value="1"/>
</dbReference>
<feature type="domain" description="Reverse transcriptase RNase H-like" evidence="8">
    <location>
        <begin position="221"/>
        <end position="316"/>
    </location>
</feature>
<evidence type="ECO:0000256" key="1">
    <source>
        <dbReference type="ARBA" id="ARBA00022679"/>
    </source>
</evidence>
<sequence>MAPAKLKELKEQSKDLLDKGFIQPIISPWGALIMFVKKKDGSLRICIDYWKLNNVTVKNKYPFPRIDDLFDQLQGASYFSKIDLRLGYHQLRVKEDDIPKMAFRSRYGHYELLVMSFGLTDAPVAFMDLMNTGIEVDLKKTDTVKSWPRPPIPSYIRSFLGLADYHRRFIEGFSSIVSPLTTLTQNKDNFIWYEACEKSFQEFKDILTSSPVFTLLEGTDGFVVYCDASRIGLRCVLMQNWKVITYASRQLMIHEKNYPTHDLQLAAVLFALSIWRHYLYGVHVDVFTDPKSLQYVFNEKDLNLCQMRWLQLLKDYDMSILYHPENKKELVRNIHRLDQFDIQLVDSNKGGVMVHNGSGSSFVADVKAKQGIDPTLVALKEAVLKKSVEAFSEEGNGVPRYQENYAKLYLKEMVSFHGVPFSIISDRGPYQILRRIGKVVYELDLPYELASVHPIFHVSMLKKFFGDPTSIVPVEGLGVDENLSYEEVPVEILDRQVKKLRNKEVASMKVLWRNQLV</sequence>
<organism evidence="10 11">
    <name type="scientific">Solanum verrucosum</name>
    <dbReference type="NCBI Taxonomy" id="315347"/>
    <lineage>
        <taxon>Eukaryota</taxon>
        <taxon>Viridiplantae</taxon>
        <taxon>Streptophyta</taxon>
        <taxon>Embryophyta</taxon>
        <taxon>Tracheophyta</taxon>
        <taxon>Spermatophyta</taxon>
        <taxon>Magnoliopsida</taxon>
        <taxon>eudicotyledons</taxon>
        <taxon>Gunneridae</taxon>
        <taxon>Pentapetalae</taxon>
        <taxon>asterids</taxon>
        <taxon>lamiids</taxon>
        <taxon>Solanales</taxon>
        <taxon>Solanaceae</taxon>
        <taxon>Solanoideae</taxon>
        <taxon>Solaneae</taxon>
        <taxon>Solanum</taxon>
    </lineage>
</organism>
<dbReference type="EMBL" id="CP133618">
    <property type="protein sequence ID" value="WMV37422.1"/>
    <property type="molecule type" value="Genomic_DNA"/>
</dbReference>
<evidence type="ECO:0000259" key="7">
    <source>
        <dbReference type="Pfam" id="PF00078"/>
    </source>
</evidence>
<evidence type="ECO:0000259" key="8">
    <source>
        <dbReference type="Pfam" id="PF17917"/>
    </source>
</evidence>
<keyword evidence="11" id="KW-1185">Reference proteome</keyword>
<dbReference type="FunFam" id="3.30.70.270:FF:000020">
    <property type="entry name" value="Transposon Tf2-6 polyprotein-like Protein"/>
    <property type="match status" value="1"/>
</dbReference>
<evidence type="ECO:0000313" key="11">
    <source>
        <dbReference type="Proteomes" id="UP001234989"/>
    </source>
</evidence>
<evidence type="ECO:0008006" key="12">
    <source>
        <dbReference type="Google" id="ProtNLM"/>
    </source>
</evidence>
<dbReference type="InterPro" id="IPR043502">
    <property type="entry name" value="DNA/RNA_pol_sf"/>
</dbReference>
<dbReference type="InterPro" id="IPR041373">
    <property type="entry name" value="RT_RNaseH"/>
</dbReference>
<evidence type="ECO:0000256" key="2">
    <source>
        <dbReference type="ARBA" id="ARBA00022695"/>
    </source>
</evidence>
<keyword evidence="6" id="KW-0695">RNA-directed DNA polymerase</keyword>
<name>A0AAF0U1A4_SOLVR</name>
<dbReference type="GO" id="GO:0016787">
    <property type="term" value="F:hydrolase activity"/>
    <property type="evidence" value="ECO:0007669"/>
    <property type="project" value="UniProtKB-KW"/>
</dbReference>
<dbReference type="InterPro" id="IPR050951">
    <property type="entry name" value="Retrovirus_Pol_polyprotein"/>
</dbReference>
<keyword evidence="2" id="KW-0548">Nucleotidyltransferase</keyword>
<evidence type="ECO:0000256" key="5">
    <source>
        <dbReference type="ARBA" id="ARBA00022801"/>
    </source>
</evidence>
<keyword evidence="3" id="KW-0540">Nuclease</keyword>
<dbReference type="GO" id="GO:0003964">
    <property type="term" value="F:RNA-directed DNA polymerase activity"/>
    <property type="evidence" value="ECO:0007669"/>
    <property type="project" value="UniProtKB-KW"/>
</dbReference>
<feature type="domain" description="Tf2-1-like SH3-like" evidence="9">
    <location>
        <begin position="428"/>
        <end position="464"/>
    </location>
</feature>
<evidence type="ECO:0000259" key="9">
    <source>
        <dbReference type="Pfam" id="PF24626"/>
    </source>
</evidence>
<feature type="domain" description="Reverse transcriptase" evidence="7">
    <location>
        <begin position="36"/>
        <end position="132"/>
    </location>
</feature>
<dbReference type="CDD" id="cd01647">
    <property type="entry name" value="RT_LTR"/>
    <property type="match status" value="1"/>
</dbReference>
<keyword evidence="5" id="KW-0378">Hydrolase</keyword>
<evidence type="ECO:0000256" key="4">
    <source>
        <dbReference type="ARBA" id="ARBA00022759"/>
    </source>
</evidence>
<accession>A0AAF0U1A4</accession>
<dbReference type="CDD" id="cd09274">
    <property type="entry name" value="RNase_HI_RT_Ty3"/>
    <property type="match status" value="1"/>
</dbReference>
<evidence type="ECO:0000256" key="3">
    <source>
        <dbReference type="ARBA" id="ARBA00022722"/>
    </source>
</evidence>
<dbReference type="GO" id="GO:0004519">
    <property type="term" value="F:endonuclease activity"/>
    <property type="evidence" value="ECO:0007669"/>
    <property type="project" value="UniProtKB-KW"/>
</dbReference>
<dbReference type="Pfam" id="PF24626">
    <property type="entry name" value="SH3_Tf2-1"/>
    <property type="match status" value="1"/>
</dbReference>
<dbReference type="PANTHER" id="PTHR37984:SF5">
    <property type="entry name" value="PROTEIN NYNRIN-LIKE"/>
    <property type="match status" value="1"/>
</dbReference>
<dbReference type="Proteomes" id="UP001234989">
    <property type="component" value="Chromosome 7"/>
</dbReference>
<dbReference type="Pfam" id="PF17917">
    <property type="entry name" value="RT_RNaseH"/>
    <property type="match status" value="1"/>
</dbReference>
<dbReference type="PANTHER" id="PTHR37984">
    <property type="entry name" value="PROTEIN CBG26694"/>
    <property type="match status" value="1"/>
</dbReference>
<evidence type="ECO:0000256" key="6">
    <source>
        <dbReference type="ARBA" id="ARBA00022918"/>
    </source>
</evidence>
<dbReference type="InterPro" id="IPR056924">
    <property type="entry name" value="SH3_Tf2-1"/>
</dbReference>
<dbReference type="Pfam" id="PF00078">
    <property type="entry name" value="RVT_1"/>
    <property type="match status" value="1"/>
</dbReference>